<dbReference type="RefSeq" id="WP_131554462.1">
    <property type="nucleotide sequence ID" value="NZ_SJSK01000004.1"/>
</dbReference>
<accession>A0A4R0MRE6</accession>
<gene>
    <name evidence="1" type="ORF">EZ428_17440</name>
</gene>
<keyword evidence="2" id="KW-1185">Reference proteome</keyword>
<dbReference type="Proteomes" id="UP000292884">
    <property type="component" value="Unassembled WGS sequence"/>
</dbReference>
<dbReference type="AlphaFoldDB" id="A0A4R0MRE6"/>
<evidence type="ECO:0000313" key="2">
    <source>
        <dbReference type="Proteomes" id="UP000292884"/>
    </source>
</evidence>
<reference evidence="1 2" key="1">
    <citation type="submission" date="2019-02" db="EMBL/GenBank/DDBJ databases">
        <title>Pedobacter sp. RP-1-13 sp. nov., isolated from Arctic soil.</title>
        <authorList>
            <person name="Dahal R.H."/>
        </authorList>
    </citation>
    <scope>NUCLEOTIDE SEQUENCE [LARGE SCALE GENOMIC DNA]</scope>
    <source>
        <strain evidence="1 2">RP-1-13</strain>
    </source>
</reference>
<protein>
    <submittedName>
        <fullName evidence="1">Uncharacterized protein</fullName>
    </submittedName>
</protein>
<proteinExistence type="predicted"/>
<dbReference type="Gene3D" id="1.20.120.1620">
    <property type="match status" value="1"/>
</dbReference>
<dbReference type="EMBL" id="SJSK01000004">
    <property type="protein sequence ID" value="TCC89475.1"/>
    <property type="molecule type" value="Genomic_DNA"/>
</dbReference>
<dbReference type="OrthoDB" id="9954569at2"/>
<name>A0A4R0MRE6_9SPHI</name>
<evidence type="ECO:0000313" key="1">
    <source>
        <dbReference type="EMBL" id="TCC89475.1"/>
    </source>
</evidence>
<organism evidence="1 2">
    <name type="scientific">Pedobacter frigiditerrae</name>
    <dbReference type="NCBI Taxonomy" id="2530452"/>
    <lineage>
        <taxon>Bacteria</taxon>
        <taxon>Pseudomonadati</taxon>
        <taxon>Bacteroidota</taxon>
        <taxon>Sphingobacteriia</taxon>
        <taxon>Sphingobacteriales</taxon>
        <taxon>Sphingobacteriaceae</taxon>
        <taxon>Pedobacter</taxon>
    </lineage>
</organism>
<comment type="caution">
    <text evidence="1">The sequence shown here is derived from an EMBL/GenBank/DDBJ whole genome shotgun (WGS) entry which is preliminary data.</text>
</comment>
<sequence>MKNIFLFGILFLLANFSFGQKLDKKQWINFYKEYATYRCLCEVTDNKVEQYLSTKKDVSFSVHSEFLGTYIEKADSIGRDFAKNMRPIQVDKENDLFGMNTNFKNCLLFYKSKSLDSIAKKSYQGFSKGR</sequence>
<dbReference type="InterPro" id="IPR038314">
    <property type="entry name" value="T6SS_sf"/>
</dbReference>